<dbReference type="Proteomes" id="UP000054383">
    <property type="component" value="Unassembled WGS sequence"/>
</dbReference>
<feature type="domain" description="DNA2/NAM7 helicase-like C-terminal" evidence="2">
    <location>
        <begin position="23"/>
        <end position="72"/>
    </location>
</feature>
<evidence type="ECO:0000313" key="4">
    <source>
        <dbReference type="Proteomes" id="UP000054383"/>
    </source>
</evidence>
<gene>
    <name evidence="3" type="ORF">PISL3812_07538</name>
</gene>
<proteinExistence type="predicted"/>
<keyword evidence="4" id="KW-1185">Reference proteome</keyword>
<evidence type="ECO:0000313" key="3">
    <source>
        <dbReference type="EMBL" id="CRG90494.1"/>
    </source>
</evidence>
<organism evidence="3 4">
    <name type="scientific">Talaromyces islandicus</name>
    <name type="common">Penicillium islandicum</name>
    <dbReference type="NCBI Taxonomy" id="28573"/>
    <lineage>
        <taxon>Eukaryota</taxon>
        <taxon>Fungi</taxon>
        <taxon>Dikarya</taxon>
        <taxon>Ascomycota</taxon>
        <taxon>Pezizomycotina</taxon>
        <taxon>Eurotiomycetes</taxon>
        <taxon>Eurotiomycetidae</taxon>
        <taxon>Eurotiales</taxon>
        <taxon>Trichocomaceae</taxon>
        <taxon>Talaromyces</taxon>
        <taxon>Talaromyces sect. Islandici</taxon>
    </lineage>
</organism>
<dbReference type="InterPro" id="IPR027417">
    <property type="entry name" value="P-loop_NTPase"/>
</dbReference>
<dbReference type="Pfam" id="PF13087">
    <property type="entry name" value="AAA_12"/>
    <property type="match status" value="1"/>
</dbReference>
<evidence type="ECO:0000259" key="2">
    <source>
        <dbReference type="Pfam" id="PF13087"/>
    </source>
</evidence>
<dbReference type="EMBL" id="CVMT01000008">
    <property type="protein sequence ID" value="CRG90494.1"/>
    <property type="molecule type" value="Genomic_DNA"/>
</dbReference>
<reference evidence="3 4" key="1">
    <citation type="submission" date="2015-04" db="EMBL/GenBank/DDBJ databases">
        <authorList>
            <person name="Syromyatnikov M.Y."/>
            <person name="Popov V.N."/>
        </authorList>
    </citation>
    <scope>NUCLEOTIDE SEQUENCE [LARGE SCALE GENOMIC DNA]</scope>
    <source>
        <strain evidence="3">WF-38-12</strain>
    </source>
</reference>
<name>A0A0U1M4M3_TALIS</name>
<sequence>MEEGVTVDDSDRDQITCEVEPEPESTNSMQGYESDIVLLDWAYGEIDGLDFLKGNRRINVALTRARPSLIVLYYEGPSQVLVGPRHQKRGRVSQVVEHWTRLTRNNSIIEVNYENDTQQGEEQPLEEQG</sequence>
<feature type="region of interest" description="Disordered" evidence="1">
    <location>
        <begin position="1"/>
        <end position="31"/>
    </location>
</feature>
<dbReference type="AlphaFoldDB" id="A0A0U1M4M3"/>
<feature type="compositionally biased region" description="Acidic residues" evidence="1">
    <location>
        <begin position="1"/>
        <end position="11"/>
    </location>
</feature>
<dbReference type="InterPro" id="IPR041679">
    <property type="entry name" value="DNA2/NAM7-like_C"/>
</dbReference>
<accession>A0A0U1M4M3</accession>
<dbReference type="Gene3D" id="3.40.50.300">
    <property type="entry name" value="P-loop containing nucleotide triphosphate hydrolases"/>
    <property type="match status" value="1"/>
</dbReference>
<protein>
    <recommendedName>
        <fullName evidence="2">DNA2/NAM7 helicase-like C-terminal domain-containing protein</fullName>
    </recommendedName>
</protein>
<dbReference type="OrthoDB" id="4526869at2759"/>
<evidence type="ECO:0000256" key="1">
    <source>
        <dbReference type="SAM" id="MobiDB-lite"/>
    </source>
</evidence>